<feature type="region of interest" description="Disordered" evidence="1">
    <location>
        <begin position="44"/>
        <end position="88"/>
    </location>
</feature>
<comment type="caution">
    <text evidence="2">The sequence shown here is derived from an EMBL/GenBank/DDBJ whole genome shotgun (WGS) entry which is preliminary data.</text>
</comment>
<proteinExistence type="predicted"/>
<evidence type="ECO:0000313" key="3">
    <source>
        <dbReference type="Proteomes" id="UP001328107"/>
    </source>
</evidence>
<accession>A0AAN5HXC4</accession>
<evidence type="ECO:0000256" key="1">
    <source>
        <dbReference type="SAM" id="MobiDB-lite"/>
    </source>
</evidence>
<keyword evidence="3" id="KW-1185">Reference proteome</keyword>
<evidence type="ECO:0000313" key="2">
    <source>
        <dbReference type="EMBL" id="GMR44580.1"/>
    </source>
</evidence>
<reference evidence="3" key="1">
    <citation type="submission" date="2022-10" db="EMBL/GenBank/DDBJ databases">
        <title>Genome assembly of Pristionchus species.</title>
        <authorList>
            <person name="Yoshida K."/>
            <person name="Sommer R.J."/>
        </authorList>
    </citation>
    <scope>NUCLEOTIDE SEQUENCE [LARGE SCALE GENOMIC DNA]</scope>
    <source>
        <strain evidence="3">RS5460</strain>
    </source>
</reference>
<gene>
    <name evidence="2" type="ORF">PMAYCL1PPCAC_14775</name>
</gene>
<feature type="compositionally biased region" description="Low complexity" evidence="1">
    <location>
        <begin position="60"/>
        <end position="76"/>
    </location>
</feature>
<name>A0AAN5HXC4_9BILA</name>
<protein>
    <submittedName>
        <fullName evidence="2">Uncharacterized protein</fullName>
    </submittedName>
</protein>
<dbReference type="EMBL" id="BTRK01000004">
    <property type="protein sequence ID" value="GMR44580.1"/>
    <property type="molecule type" value="Genomic_DNA"/>
</dbReference>
<dbReference type="AlphaFoldDB" id="A0AAN5HXC4"/>
<dbReference type="Proteomes" id="UP001328107">
    <property type="component" value="Unassembled WGS sequence"/>
</dbReference>
<sequence length="88" mass="9656">MSNLSLVIPEVDYLFVAVHQTVPTSHLHFVHSSFCQCALSACLTPSTSQPEGVRRRRTGSSSAPLEPSQPESQQEENTARFISGIFSH</sequence>
<feature type="non-terminal residue" evidence="2">
    <location>
        <position position="88"/>
    </location>
</feature>
<organism evidence="2 3">
    <name type="scientific">Pristionchus mayeri</name>
    <dbReference type="NCBI Taxonomy" id="1317129"/>
    <lineage>
        <taxon>Eukaryota</taxon>
        <taxon>Metazoa</taxon>
        <taxon>Ecdysozoa</taxon>
        <taxon>Nematoda</taxon>
        <taxon>Chromadorea</taxon>
        <taxon>Rhabditida</taxon>
        <taxon>Rhabditina</taxon>
        <taxon>Diplogasteromorpha</taxon>
        <taxon>Diplogasteroidea</taxon>
        <taxon>Neodiplogasteridae</taxon>
        <taxon>Pristionchus</taxon>
    </lineage>
</organism>